<accession>A0A086ZP79</accession>
<organism evidence="2 3">
    <name type="scientific">Bifidobacterium boum</name>
    <dbReference type="NCBI Taxonomy" id="78343"/>
    <lineage>
        <taxon>Bacteria</taxon>
        <taxon>Bacillati</taxon>
        <taxon>Actinomycetota</taxon>
        <taxon>Actinomycetes</taxon>
        <taxon>Bifidobacteriales</taxon>
        <taxon>Bifidobacteriaceae</taxon>
        <taxon>Bifidobacterium</taxon>
    </lineage>
</organism>
<dbReference type="AlphaFoldDB" id="A0A086ZP79"/>
<reference evidence="2 3" key="1">
    <citation type="submission" date="2014-03" db="EMBL/GenBank/DDBJ databases">
        <title>Genomics of Bifidobacteria.</title>
        <authorList>
            <person name="Ventura M."/>
            <person name="Milani C."/>
            <person name="Lugli G.A."/>
        </authorList>
    </citation>
    <scope>NUCLEOTIDE SEQUENCE [LARGE SCALE GENOMIC DNA]</scope>
    <source>
        <strain evidence="2 3">LMG 10736</strain>
    </source>
</reference>
<feature type="region of interest" description="Disordered" evidence="1">
    <location>
        <begin position="1"/>
        <end position="24"/>
    </location>
</feature>
<protein>
    <submittedName>
        <fullName evidence="2">Permease</fullName>
    </submittedName>
</protein>
<gene>
    <name evidence="2" type="ORF">BBOU_0459</name>
</gene>
<comment type="caution">
    <text evidence="2">The sequence shown here is derived from an EMBL/GenBank/DDBJ whole genome shotgun (WGS) entry which is preliminary data.</text>
</comment>
<name>A0A086ZP79_9BIFI</name>
<dbReference type="InterPro" id="IPR021555">
    <property type="entry name" value="DUF3000"/>
</dbReference>
<evidence type="ECO:0000313" key="2">
    <source>
        <dbReference type="EMBL" id="KFI48329.1"/>
    </source>
</evidence>
<dbReference type="EMBL" id="JGYQ01000007">
    <property type="protein sequence ID" value="KFI48329.1"/>
    <property type="molecule type" value="Genomic_DNA"/>
</dbReference>
<keyword evidence="3" id="KW-1185">Reference proteome</keyword>
<evidence type="ECO:0000256" key="1">
    <source>
        <dbReference type="SAM" id="MobiDB-lite"/>
    </source>
</evidence>
<proteinExistence type="predicted"/>
<dbReference type="OrthoDB" id="3210980at2"/>
<dbReference type="Proteomes" id="UP000029093">
    <property type="component" value="Unassembled WGS sequence"/>
</dbReference>
<evidence type="ECO:0000313" key="3">
    <source>
        <dbReference type="Proteomes" id="UP000029093"/>
    </source>
</evidence>
<sequence>MAQIFSFPGRASARREHPPVRPDGVPDTVWHAVQSVFAMPTVPGVQFHEVPVPKSIADYGIGVGMVRADDATQSDDWSALWYVYSCAHPGGIQGGNAIGSGDMHKIVGEAAWGWIMLLYYADPPQEWESRWRCVAFCRIPGQPDTHDDDGHYTAACWHAVNSGLHKTGVDTDTISGTITVSHDTFFGRQANDNMPARCELRVSWTPPARDLDTPDSIDAGMQVAQWAELVAHGIG</sequence>
<dbReference type="RefSeq" id="WP_051616648.1">
    <property type="nucleotide sequence ID" value="NZ_JGYQ01000007.1"/>
</dbReference>
<dbReference type="GeneID" id="303203651"/>
<dbReference type="Pfam" id="PF11452">
    <property type="entry name" value="DUF3000"/>
    <property type="match status" value="1"/>
</dbReference>